<dbReference type="InterPro" id="IPR052518">
    <property type="entry name" value="CHR_Transporter"/>
</dbReference>
<evidence type="ECO:0000313" key="9">
    <source>
        <dbReference type="Proteomes" id="UP000002415"/>
    </source>
</evidence>
<dbReference type="Pfam" id="PF02417">
    <property type="entry name" value="Chromate_transp"/>
    <property type="match status" value="1"/>
</dbReference>
<accession>A7HJY9</accession>
<keyword evidence="6 7" id="KW-0472">Membrane</keyword>
<gene>
    <name evidence="8" type="ordered locus">Fnod_0357</name>
</gene>
<dbReference type="GO" id="GO:0005886">
    <property type="term" value="C:plasma membrane"/>
    <property type="evidence" value="ECO:0007669"/>
    <property type="project" value="UniProtKB-SubCell"/>
</dbReference>
<proteinExistence type="inferred from homology"/>
<comment type="subcellular location">
    <subcellularLocation>
        <location evidence="1">Cell membrane</location>
        <topology evidence="1">Multi-pass membrane protein</topology>
    </subcellularLocation>
</comment>
<evidence type="ECO:0000256" key="6">
    <source>
        <dbReference type="ARBA" id="ARBA00023136"/>
    </source>
</evidence>
<feature type="transmembrane region" description="Helical" evidence="7">
    <location>
        <begin position="110"/>
        <end position="130"/>
    </location>
</feature>
<evidence type="ECO:0000256" key="1">
    <source>
        <dbReference type="ARBA" id="ARBA00004651"/>
    </source>
</evidence>
<dbReference type="STRING" id="381764.Fnod_0357"/>
<keyword evidence="3" id="KW-1003">Cell membrane</keyword>
<evidence type="ECO:0000256" key="2">
    <source>
        <dbReference type="ARBA" id="ARBA00005262"/>
    </source>
</evidence>
<reference evidence="8 9" key="1">
    <citation type="submission" date="2007-07" db="EMBL/GenBank/DDBJ databases">
        <title>Complete sequence of Fervidobacterium nodosum Rt17-B1.</title>
        <authorList>
            <consortium name="US DOE Joint Genome Institute"/>
            <person name="Copeland A."/>
            <person name="Lucas S."/>
            <person name="Lapidus A."/>
            <person name="Barry K."/>
            <person name="Glavina del Rio T."/>
            <person name="Dalin E."/>
            <person name="Tice H."/>
            <person name="Pitluck S."/>
            <person name="Saunders E."/>
            <person name="Brettin T."/>
            <person name="Bruce D."/>
            <person name="Detter J.C."/>
            <person name="Han C."/>
            <person name="Schmutz J."/>
            <person name="Larimer F."/>
            <person name="Land M."/>
            <person name="Hauser L."/>
            <person name="Kyrpides N."/>
            <person name="Mikhailova N."/>
            <person name="Nelson K."/>
            <person name="Gogarten J.P."/>
            <person name="Noll K."/>
            <person name="Richardson P."/>
        </authorList>
    </citation>
    <scope>NUCLEOTIDE SEQUENCE [LARGE SCALE GENOMIC DNA]</scope>
    <source>
        <strain evidence="9">ATCC 35602 / DSM 5306 / Rt17-B1</strain>
    </source>
</reference>
<dbReference type="PANTHER" id="PTHR43663:SF1">
    <property type="entry name" value="CHROMATE TRANSPORTER"/>
    <property type="match status" value="1"/>
</dbReference>
<evidence type="ECO:0000256" key="4">
    <source>
        <dbReference type="ARBA" id="ARBA00022692"/>
    </source>
</evidence>
<dbReference type="EMBL" id="CP000771">
    <property type="protein sequence ID" value="ABS60222.1"/>
    <property type="molecule type" value="Genomic_DNA"/>
</dbReference>
<dbReference type="HOGENOM" id="CLU_018106_1_2_0"/>
<feature type="transmembrane region" description="Helical" evidence="7">
    <location>
        <begin position="150"/>
        <end position="172"/>
    </location>
</feature>
<evidence type="ECO:0000256" key="5">
    <source>
        <dbReference type="ARBA" id="ARBA00022989"/>
    </source>
</evidence>
<feature type="transmembrane region" description="Helical" evidence="7">
    <location>
        <begin position="73"/>
        <end position="98"/>
    </location>
</feature>
<keyword evidence="9" id="KW-1185">Reference proteome</keyword>
<reference evidence="8 9" key="2">
    <citation type="journal article" date="2009" name="Proc. Natl. Acad. Sci. U.S.A.">
        <title>On the chimeric nature, thermophilic origin, and phylogenetic placement of the Thermotogales.</title>
        <authorList>
            <person name="Zhaxybayeva O."/>
            <person name="Swithers K.S."/>
            <person name="Lapierre P."/>
            <person name="Fournier G.P."/>
            <person name="Bickhart D.M."/>
            <person name="DeBoy R.T."/>
            <person name="Nelson K.E."/>
            <person name="Nesbo C.L."/>
            <person name="Doolittle W.F."/>
            <person name="Gogarten J.P."/>
            <person name="Noll K.M."/>
        </authorList>
    </citation>
    <scope>NUCLEOTIDE SEQUENCE [LARGE SCALE GENOMIC DNA]</scope>
    <source>
        <strain evidence="9">ATCC 35602 / DSM 5306 / Rt17-B1</strain>
    </source>
</reference>
<dbReference type="KEGG" id="fno:Fnod_0357"/>
<dbReference type="eggNOG" id="COG2059">
    <property type="taxonomic scope" value="Bacteria"/>
</dbReference>
<dbReference type="AlphaFoldDB" id="A7HJY9"/>
<evidence type="ECO:0000313" key="8">
    <source>
        <dbReference type="EMBL" id="ABS60222.1"/>
    </source>
</evidence>
<organism evidence="8 9">
    <name type="scientific">Fervidobacterium nodosum (strain ATCC 35602 / DSM 5306 / Rt17-B1)</name>
    <dbReference type="NCBI Taxonomy" id="381764"/>
    <lineage>
        <taxon>Bacteria</taxon>
        <taxon>Thermotogati</taxon>
        <taxon>Thermotogota</taxon>
        <taxon>Thermotogae</taxon>
        <taxon>Thermotogales</taxon>
        <taxon>Fervidobacteriaceae</taxon>
        <taxon>Fervidobacterium</taxon>
    </lineage>
</organism>
<evidence type="ECO:0000256" key="7">
    <source>
        <dbReference type="SAM" id="Phobius"/>
    </source>
</evidence>
<name>A7HJY9_FERNB</name>
<evidence type="ECO:0000256" key="3">
    <source>
        <dbReference type="ARBA" id="ARBA00022475"/>
    </source>
</evidence>
<comment type="similarity">
    <text evidence="2">Belongs to the chromate ion transporter (CHR) (TC 2.A.51) family.</text>
</comment>
<dbReference type="Proteomes" id="UP000002415">
    <property type="component" value="Chromosome"/>
</dbReference>
<sequence length="173" mass="19017">MIYIKLFLTFLQIGAVSFGGGYSILKVINHYTVDINKWISTDEFNDIVAISQSTPGPIGINAATFVGYKVGGLFGSITATFSVILIPIVLSLTVYLFYRKHRESGKIQNIILSLKPIILALIASAALSFLKNAFGNYLSIAITLISTFVLLYLKFDVVLLLLISGTIGYFFFK</sequence>
<dbReference type="GO" id="GO:0015109">
    <property type="term" value="F:chromate transmembrane transporter activity"/>
    <property type="evidence" value="ECO:0007669"/>
    <property type="project" value="InterPro"/>
</dbReference>
<keyword evidence="4 7" id="KW-0812">Transmembrane</keyword>
<protein>
    <submittedName>
        <fullName evidence="8">Chromate transporter</fullName>
    </submittedName>
</protein>
<keyword evidence="5 7" id="KW-1133">Transmembrane helix</keyword>
<dbReference type="InterPro" id="IPR003370">
    <property type="entry name" value="Chromate_transpt"/>
</dbReference>
<dbReference type="PANTHER" id="PTHR43663">
    <property type="entry name" value="CHROMATE TRANSPORT PROTEIN-RELATED"/>
    <property type="match status" value="1"/>
</dbReference>
<dbReference type="RefSeq" id="WP_011993542.1">
    <property type="nucleotide sequence ID" value="NC_009718.1"/>
</dbReference>
<dbReference type="OrthoDB" id="9788907at2"/>